<gene>
    <name evidence="1" type="ORF">Scaly_0674500</name>
</gene>
<dbReference type="AlphaFoldDB" id="A0AAW2R6Q7"/>
<organism evidence="1">
    <name type="scientific">Sesamum calycinum</name>
    <dbReference type="NCBI Taxonomy" id="2727403"/>
    <lineage>
        <taxon>Eukaryota</taxon>
        <taxon>Viridiplantae</taxon>
        <taxon>Streptophyta</taxon>
        <taxon>Embryophyta</taxon>
        <taxon>Tracheophyta</taxon>
        <taxon>Spermatophyta</taxon>
        <taxon>Magnoliopsida</taxon>
        <taxon>eudicotyledons</taxon>
        <taxon>Gunneridae</taxon>
        <taxon>Pentapetalae</taxon>
        <taxon>asterids</taxon>
        <taxon>lamiids</taxon>
        <taxon>Lamiales</taxon>
        <taxon>Pedaliaceae</taxon>
        <taxon>Sesamum</taxon>
    </lineage>
</organism>
<accession>A0AAW2R6Q7</accession>
<proteinExistence type="predicted"/>
<reference evidence="1" key="1">
    <citation type="submission" date="2020-06" db="EMBL/GenBank/DDBJ databases">
        <authorList>
            <person name="Li T."/>
            <person name="Hu X."/>
            <person name="Zhang T."/>
            <person name="Song X."/>
            <person name="Zhang H."/>
            <person name="Dai N."/>
            <person name="Sheng W."/>
            <person name="Hou X."/>
            <person name="Wei L."/>
        </authorList>
    </citation>
    <scope>NUCLEOTIDE SEQUENCE</scope>
    <source>
        <strain evidence="1">KEN8</strain>
        <tissue evidence="1">Leaf</tissue>
    </source>
</reference>
<dbReference type="CDD" id="cd09272">
    <property type="entry name" value="RNase_HI_RT_Ty1"/>
    <property type="match status" value="1"/>
</dbReference>
<evidence type="ECO:0000313" key="1">
    <source>
        <dbReference type="EMBL" id="KAL0375569.1"/>
    </source>
</evidence>
<protein>
    <recommendedName>
        <fullName evidence="2">Copia protein</fullName>
    </recommendedName>
</protein>
<evidence type="ECO:0008006" key="2">
    <source>
        <dbReference type="Google" id="ProtNLM"/>
    </source>
</evidence>
<dbReference type="EMBL" id="JACGWM010000004">
    <property type="protein sequence ID" value="KAL0375569.1"/>
    <property type="molecule type" value="Genomic_DNA"/>
</dbReference>
<name>A0AAW2R6Q7_9LAMI</name>
<reference evidence="1" key="2">
    <citation type="journal article" date="2024" name="Plant">
        <title>Genomic evolution and insights into agronomic trait innovations of Sesamum species.</title>
        <authorList>
            <person name="Miao H."/>
            <person name="Wang L."/>
            <person name="Qu L."/>
            <person name="Liu H."/>
            <person name="Sun Y."/>
            <person name="Le M."/>
            <person name="Wang Q."/>
            <person name="Wei S."/>
            <person name="Zheng Y."/>
            <person name="Lin W."/>
            <person name="Duan Y."/>
            <person name="Cao H."/>
            <person name="Xiong S."/>
            <person name="Wang X."/>
            <person name="Wei L."/>
            <person name="Li C."/>
            <person name="Ma Q."/>
            <person name="Ju M."/>
            <person name="Zhao R."/>
            <person name="Li G."/>
            <person name="Mu C."/>
            <person name="Tian Q."/>
            <person name="Mei H."/>
            <person name="Zhang T."/>
            <person name="Gao T."/>
            <person name="Zhang H."/>
        </authorList>
    </citation>
    <scope>NUCLEOTIDE SEQUENCE</scope>
    <source>
        <strain evidence="1">KEN8</strain>
    </source>
</reference>
<comment type="caution">
    <text evidence="1">The sequence shown here is derived from an EMBL/GenBank/DDBJ whole genome shotgun (WGS) entry which is preliminary data.</text>
</comment>
<sequence length="92" mass="10756">MPIHLFCDNMAALHIMDNPVFHERTKHLDVDFHVVYNQYRVGFVLPSFIRGKDQLANHFTENLSGSFFASLLSKWTFSHYFLVHLVGELMES</sequence>